<gene>
    <name evidence="7" type="ORF">ACFODT_11735</name>
</gene>
<dbReference type="Pfam" id="PF02361">
    <property type="entry name" value="CbiQ"/>
    <property type="match status" value="1"/>
</dbReference>
<comment type="caution">
    <text evidence="7">The sequence shown here is derived from an EMBL/GenBank/DDBJ whole genome shotgun (WGS) entry which is preliminary data.</text>
</comment>
<keyword evidence="4 6" id="KW-1133">Transmembrane helix</keyword>
<accession>A0ABV7CBC4</accession>
<comment type="similarity">
    <text evidence="2">Belongs to the CbiQ family.</text>
</comment>
<reference evidence="8" key="1">
    <citation type="journal article" date="2019" name="Int. J. Syst. Evol. Microbiol.">
        <title>The Global Catalogue of Microorganisms (GCM) 10K type strain sequencing project: providing services to taxonomists for standard genome sequencing and annotation.</title>
        <authorList>
            <consortium name="The Broad Institute Genomics Platform"/>
            <consortium name="The Broad Institute Genome Sequencing Center for Infectious Disease"/>
            <person name="Wu L."/>
            <person name="Ma J."/>
        </authorList>
    </citation>
    <scope>NUCLEOTIDE SEQUENCE [LARGE SCALE GENOMIC DNA]</scope>
    <source>
        <strain evidence="8">KCTC 62784</strain>
    </source>
</reference>
<sequence>MISLTSPVNTRAHHWPAGLKLAALCVTTLTLFFIENLMIQAGVLLGVMCLYALPGWRFFQHGWKALSLLLPFIALVGVWHVWIGEYQEGGILILRLLSTVALANLVTMTTQLSDMVDVVSVITRPLQKVGLNPRGLELAIALVIRMTPVLITKGRSLTWAWQARSCKRAGWRILLPFTVLALDDADHVAEAIRARGGINAINNDDTPPSDS</sequence>
<evidence type="ECO:0000256" key="5">
    <source>
        <dbReference type="ARBA" id="ARBA00023136"/>
    </source>
</evidence>
<keyword evidence="5 6" id="KW-0472">Membrane</keyword>
<protein>
    <submittedName>
        <fullName evidence="7">Energy-coupling factor transporter transmembrane component T family protein</fullName>
    </submittedName>
</protein>
<keyword evidence="3 6" id="KW-0812">Transmembrane</keyword>
<comment type="subcellular location">
    <subcellularLocation>
        <location evidence="1">Membrane</location>
        <topology evidence="1">Multi-pass membrane protein</topology>
    </subcellularLocation>
</comment>
<evidence type="ECO:0000256" key="2">
    <source>
        <dbReference type="ARBA" id="ARBA00008564"/>
    </source>
</evidence>
<evidence type="ECO:0000313" key="7">
    <source>
        <dbReference type="EMBL" id="MFC3024494.1"/>
    </source>
</evidence>
<evidence type="ECO:0000256" key="6">
    <source>
        <dbReference type="SAM" id="Phobius"/>
    </source>
</evidence>
<evidence type="ECO:0000256" key="4">
    <source>
        <dbReference type="ARBA" id="ARBA00022989"/>
    </source>
</evidence>
<dbReference type="RefSeq" id="WP_123016626.1">
    <property type="nucleotide sequence ID" value="NZ_AP024911.1"/>
</dbReference>
<name>A0ABV7CBC4_9VIBR</name>
<dbReference type="InterPro" id="IPR003339">
    <property type="entry name" value="ABC/ECF_trnsptr_transmembrane"/>
</dbReference>
<feature type="transmembrane region" description="Helical" evidence="6">
    <location>
        <begin position="65"/>
        <end position="83"/>
    </location>
</feature>
<proteinExistence type="inferred from homology"/>
<evidence type="ECO:0000313" key="8">
    <source>
        <dbReference type="Proteomes" id="UP001595384"/>
    </source>
</evidence>
<dbReference type="CDD" id="cd16914">
    <property type="entry name" value="EcfT"/>
    <property type="match status" value="1"/>
</dbReference>
<dbReference type="EMBL" id="JBHRSE010000078">
    <property type="protein sequence ID" value="MFC3024494.1"/>
    <property type="molecule type" value="Genomic_DNA"/>
</dbReference>
<feature type="transmembrane region" description="Helical" evidence="6">
    <location>
        <begin position="20"/>
        <end position="53"/>
    </location>
</feature>
<organism evidence="7 8">
    <name type="scientific">Vibrio zhugei</name>
    <dbReference type="NCBI Taxonomy" id="2479546"/>
    <lineage>
        <taxon>Bacteria</taxon>
        <taxon>Pseudomonadati</taxon>
        <taxon>Pseudomonadota</taxon>
        <taxon>Gammaproteobacteria</taxon>
        <taxon>Vibrionales</taxon>
        <taxon>Vibrionaceae</taxon>
        <taxon>Vibrio</taxon>
    </lineage>
</organism>
<keyword evidence="8" id="KW-1185">Reference proteome</keyword>
<evidence type="ECO:0000256" key="3">
    <source>
        <dbReference type="ARBA" id="ARBA00022692"/>
    </source>
</evidence>
<dbReference type="Proteomes" id="UP001595384">
    <property type="component" value="Unassembled WGS sequence"/>
</dbReference>
<evidence type="ECO:0000256" key="1">
    <source>
        <dbReference type="ARBA" id="ARBA00004141"/>
    </source>
</evidence>